<evidence type="ECO:0000313" key="3">
    <source>
        <dbReference type="Proteomes" id="UP000216052"/>
    </source>
</evidence>
<gene>
    <name evidence="2" type="ORF">SPACI_048650</name>
</gene>
<proteinExistence type="predicted"/>
<dbReference type="InterPro" id="IPR011010">
    <property type="entry name" value="DNA_brk_join_enz"/>
</dbReference>
<dbReference type="InterPro" id="IPR013762">
    <property type="entry name" value="Integrase-like_cat_sf"/>
</dbReference>
<organism evidence="2 3">
    <name type="scientific">Sporomusa acidovorans (strain ATCC 49682 / DSM 3132 / Mol)</name>
    <dbReference type="NCBI Taxonomy" id="1123286"/>
    <lineage>
        <taxon>Bacteria</taxon>
        <taxon>Bacillati</taxon>
        <taxon>Bacillota</taxon>
        <taxon>Negativicutes</taxon>
        <taxon>Selenomonadales</taxon>
        <taxon>Sporomusaceae</taxon>
        <taxon>Sporomusa</taxon>
    </lineage>
</organism>
<reference evidence="2" key="1">
    <citation type="submission" date="2024-05" db="EMBL/GenBank/DDBJ databases">
        <title>Isolation and characterization of Sporomusa carbonis sp. nov., a carboxydotrophic hydrogenogen in the genus of Sporomusa isolated from a charcoal burning pile.</title>
        <authorList>
            <person name="Boeer T."/>
            <person name="Rosenbaum F."/>
            <person name="Eysell L."/>
            <person name="Mueller V."/>
            <person name="Daniel R."/>
            <person name="Poehlein A."/>
        </authorList>
    </citation>
    <scope>NUCLEOTIDE SEQUENCE [LARGE SCALE GENOMIC DNA]</scope>
    <source>
        <strain evidence="2">DSM 3132</strain>
    </source>
</reference>
<keyword evidence="1" id="KW-0233">DNA recombination</keyword>
<dbReference type="SUPFAM" id="SSF56349">
    <property type="entry name" value="DNA breaking-rejoining enzymes"/>
    <property type="match status" value="1"/>
</dbReference>
<sequence>MIFQRLDVSERLGHSTVAMRQDTYAHVLPEMQEAVKVLDGMFTKEVNAQRKNKTS</sequence>
<evidence type="ECO:0000313" key="2">
    <source>
        <dbReference type="EMBL" id="XFO74754.1"/>
    </source>
</evidence>
<dbReference type="EMBL" id="CP155571">
    <property type="protein sequence ID" value="XFO74754.1"/>
    <property type="molecule type" value="Genomic_DNA"/>
</dbReference>
<keyword evidence="3" id="KW-1185">Reference proteome</keyword>
<dbReference type="RefSeq" id="WP_169716983.1">
    <property type="nucleotide sequence ID" value="NZ_CP155571.1"/>
</dbReference>
<protein>
    <recommendedName>
        <fullName evidence="4">Integrase</fullName>
    </recommendedName>
</protein>
<dbReference type="Proteomes" id="UP000216052">
    <property type="component" value="Chromosome"/>
</dbReference>
<accession>A0ABZ3J8N7</accession>
<evidence type="ECO:0008006" key="4">
    <source>
        <dbReference type="Google" id="ProtNLM"/>
    </source>
</evidence>
<name>A0ABZ3J8N7_SPOA4</name>
<evidence type="ECO:0000256" key="1">
    <source>
        <dbReference type="ARBA" id="ARBA00023172"/>
    </source>
</evidence>
<dbReference type="Gene3D" id="1.10.443.10">
    <property type="entry name" value="Intergrase catalytic core"/>
    <property type="match status" value="1"/>
</dbReference>